<dbReference type="PRINTS" id="PR00420">
    <property type="entry name" value="RNGMNOXGNASE"/>
</dbReference>
<evidence type="ECO:0000259" key="2">
    <source>
        <dbReference type="Pfam" id="PF01494"/>
    </source>
</evidence>
<dbReference type="EC" id="1.14.13.127" evidence="3"/>
<dbReference type="SUPFAM" id="SSF51905">
    <property type="entry name" value="FAD/NAD(P)-binding domain"/>
    <property type="match status" value="1"/>
</dbReference>
<name>A0ABN7PVU6_9BURK</name>
<dbReference type="Gene3D" id="3.30.70.2450">
    <property type="match status" value="1"/>
</dbReference>
<keyword evidence="1 3" id="KW-0560">Oxidoreductase</keyword>
<dbReference type="GO" id="GO:0008688">
    <property type="term" value="F:3-(3-hydroxyphenyl)propionate hydroxylase activity"/>
    <property type="evidence" value="ECO:0007669"/>
    <property type="project" value="UniProtKB-EC"/>
</dbReference>
<proteinExistence type="predicted"/>
<feature type="domain" description="FAD-binding" evidence="2">
    <location>
        <begin position="11"/>
        <end position="346"/>
    </location>
</feature>
<reference evidence="3 4" key="1">
    <citation type="submission" date="2021-03" db="EMBL/GenBank/DDBJ databases">
        <authorList>
            <person name="Peeters C."/>
        </authorList>
    </citation>
    <scope>NUCLEOTIDE SEQUENCE [LARGE SCALE GENOMIC DNA]</scope>
    <source>
        <strain evidence="3 4">LMG 26411</strain>
    </source>
</reference>
<evidence type="ECO:0000256" key="1">
    <source>
        <dbReference type="ARBA" id="ARBA00023002"/>
    </source>
</evidence>
<dbReference type="InterPro" id="IPR002938">
    <property type="entry name" value="FAD-bd"/>
</dbReference>
<dbReference type="NCBIfam" id="NF004829">
    <property type="entry name" value="PRK06183.1-3"/>
    <property type="match status" value="1"/>
</dbReference>
<gene>
    <name evidence="3" type="primary">mhpA_1</name>
    <name evidence="3" type="ORF">LMG26411_02220</name>
</gene>
<sequence length="560" mass="61308">MTHSHSPTLTAAVLVVGAGPTGLTLANILGQHGIDTILIDRKPGTVSEPRAVSIDDESLRTMQAIGLADAVLKDVVAGYGVHYLTRPGGRCFAKVEPTASEYGYPRRNAFRQPLFEATLREGLRRHASVRVLFEHALQSLAQDEQGVHAVLEGPEGTVLVEAAYAVGTDGGRSFVRQSIGATLVGSSFKARWLVVDTENDADPFWQTRAYCDPARPIVEVPGPHHTRRFEFLLKPRETDEDILRPERIAELLRPFLGDRPAQVVRKTVYTFHARVADRWRVGRVFLAGDAAHLTPPYAGQGMNSGVRDAHNLGWKLAAVLHRKLSPAALDSYEAERRDHAWALIRLALNLGMVMAPRNRLVAWAWTAFFRATALVPPVRDYFLQMKFKPKPRFHDGLLVTSQADTVDLVGTMLPQPTVRTADDRSVPLDEITGHGFSHIAIGAEAMVADADLNDVARAMWRRLGTRRVVLLSAMDPQAVRRARERGYIPVALPAESMPKTLGALAGKVVVVRPDRCVAGVFGRDDAEAWAAAFSARLGMDLAAHDKAGEALALPRAALNR</sequence>
<evidence type="ECO:0000313" key="3">
    <source>
        <dbReference type="EMBL" id="CAG2142479.1"/>
    </source>
</evidence>
<dbReference type="Gene3D" id="3.50.50.60">
    <property type="entry name" value="FAD/NAD(P)-binding domain"/>
    <property type="match status" value="1"/>
</dbReference>
<dbReference type="NCBIfam" id="NF004831">
    <property type="entry name" value="PRK06183.1-5"/>
    <property type="match status" value="1"/>
</dbReference>
<dbReference type="Pfam" id="PF01494">
    <property type="entry name" value="FAD_binding_3"/>
    <property type="match status" value="1"/>
</dbReference>
<keyword evidence="4" id="KW-1185">Reference proteome</keyword>
<protein>
    <submittedName>
        <fullName evidence="3">3-(3-hydroxy-phenyl)propionate/3-hydroxycinnamic acid hydroxylase</fullName>
        <ecNumber evidence="3">1.14.13.127</ecNumber>
    </submittedName>
</protein>
<organism evidence="3 4">
    <name type="scientific">Cupriavidus numazuensis</name>
    <dbReference type="NCBI Taxonomy" id="221992"/>
    <lineage>
        <taxon>Bacteria</taxon>
        <taxon>Pseudomonadati</taxon>
        <taxon>Pseudomonadota</taxon>
        <taxon>Betaproteobacteria</taxon>
        <taxon>Burkholderiales</taxon>
        <taxon>Burkholderiaceae</taxon>
        <taxon>Cupriavidus</taxon>
    </lineage>
</organism>
<dbReference type="PANTHER" id="PTHR43476:SF3">
    <property type="entry name" value="FAD-BINDING MONOOXYGENASE"/>
    <property type="match status" value="1"/>
</dbReference>
<dbReference type="PANTHER" id="PTHR43476">
    <property type="entry name" value="3-(3-HYDROXY-PHENYL)PROPIONATE/3-HYDROXYCINNAMIC ACID HYDROXYLASE"/>
    <property type="match status" value="1"/>
</dbReference>
<dbReference type="Proteomes" id="UP000672657">
    <property type="component" value="Unassembled WGS sequence"/>
</dbReference>
<dbReference type="InterPro" id="IPR050631">
    <property type="entry name" value="PheA/TfdB_FAD_monoxygenase"/>
</dbReference>
<comment type="caution">
    <text evidence="3">The sequence shown here is derived from an EMBL/GenBank/DDBJ whole genome shotgun (WGS) entry which is preliminary data.</text>
</comment>
<dbReference type="EMBL" id="CAJPVI010000011">
    <property type="protein sequence ID" value="CAG2142479.1"/>
    <property type="molecule type" value="Genomic_DNA"/>
</dbReference>
<evidence type="ECO:0000313" key="4">
    <source>
        <dbReference type="Proteomes" id="UP000672657"/>
    </source>
</evidence>
<accession>A0ABN7PVU6</accession>
<dbReference type="InterPro" id="IPR036188">
    <property type="entry name" value="FAD/NAD-bd_sf"/>
</dbReference>
<dbReference type="RefSeq" id="WP_211953316.1">
    <property type="nucleotide sequence ID" value="NZ_CAJPVI010000011.1"/>
</dbReference>